<dbReference type="EMBL" id="NRRL01000001">
    <property type="protein sequence ID" value="MBK1666546.1"/>
    <property type="molecule type" value="Genomic_DNA"/>
</dbReference>
<sequence length="123" mass="14299">MGNHHAGRAMGREAQILYERRQPGERAIDLLDRVCEPWRNCDAEFEAEDPNTPTMVHPEYQDYTAPHPACGLGMLILEAFASDRTAEFQRLYTEDLDPAESDALSERHYEEVVSQFKKRYDFY</sequence>
<evidence type="ECO:0000313" key="2">
    <source>
        <dbReference type="Proteomes" id="UP001296873"/>
    </source>
</evidence>
<protein>
    <submittedName>
        <fullName evidence="1">Uncharacterized protein</fullName>
    </submittedName>
</protein>
<proteinExistence type="predicted"/>
<dbReference type="Proteomes" id="UP001296873">
    <property type="component" value="Unassembled WGS sequence"/>
</dbReference>
<name>A0ABS1D9H3_9PROT</name>
<comment type="caution">
    <text evidence="1">The sequence shown here is derived from an EMBL/GenBank/DDBJ whole genome shotgun (WGS) entry which is preliminary data.</text>
</comment>
<reference evidence="1 2" key="1">
    <citation type="journal article" date="2020" name="Microorganisms">
        <title>Osmotic Adaptation and Compatible Solute Biosynthesis of Phototrophic Bacteria as Revealed from Genome Analyses.</title>
        <authorList>
            <person name="Imhoff J.F."/>
            <person name="Rahn T."/>
            <person name="Kunzel S."/>
            <person name="Keller A."/>
            <person name="Neulinger S.C."/>
        </authorList>
    </citation>
    <scope>NUCLEOTIDE SEQUENCE [LARGE SCALE GENOMIC DNA]</scope>
    <source>
        <strain evidence="1 2">DSM 9895</strain>
    </source>
</reference>
<organism evidence="1 2">
    <name type="scientific">Rhodovibrio sodomensis</name>
    <dbReference type="NCBI Taxonomy" id="1088"/>
    <lineage>
        <taxon>Bacteria</taxon>
        <taxon>Pseudomonadati</taxon>
        <taxon>Pseudomonadota</taxon>
        <taxon>Alphaproteobacteria</taxon>
        <taxon>Rhodospirillales</taxon>
        <taxon>Rhodovibrionaceae</taxon>
        <taxon>Rhodovibrio</taxon>
    </lineage>
</organism>
<keyword evidence="2" id="KW-1185">Reference proteome</keyword>
<dbReference type="RefSeq" id="WP_200338596.1">
    <property type="nucleotide sequence ID" value="NZ_NRRL01000001.1"/>
</dbReference>
<gene>
    <name evidence="1" type="ORF">CKO28_00630</name>
</gene>
<accession>A0ABS1D9H3</accession>
<evidence type="ECO:0000313" key="1">
    <source>
        <dbReference type="EMBL" id="MBK1666546.1"/>
    </source>
</evidence>